<dbReference type="InterPro" id="IPR022214">
    <property type="entry name" value="MZT1"/>
</dbReference>
<comment type="similarity">
    <text evidence="3">Belongs to the MOZART1 family.</text>
</comment>
<evidence type="ECO:0000313" key="9">
    <source>
        <dbReference type="EMBL" id="KAF2754537.1"/>
    </source>
</evidence>
<sequence length="77" mass="8525">MPPQDPPPAVDKRVAAREVVDILHEISTLLNTNLSRPQLSFCISLIENGVHPEALATVIKTLRKEYPESDMTESEDG</sequence>
<comment type="subcellular location">
    <subcellularLocation>
        <location evidence="2">Cytoplasm</location>
        <location evidence="2">Cytoskeleton</location>
        <location evidence="2">Microtubule organizing center</location>
        <location evidence="2">Spindle pole body</location>
    </subcellularLocation>
</comment>
<keyword evidence="6" id="KW-0963">Cytoplasm</keyword>
<evidence type="ECO:0000256" key="1">
    <source>
        <dbReference type="ARBA" id="ARBA00003060"/>
    </source>
</evidence>
<dbReference type="RefSeq" id="XP_033596988.1">
    <property type="nucleotide sequence ID" value="XM_033747515.1"/>
</dbReference>
<keyword evidence="10" id="KW-1185">Reference proteome</keyword>
<dbReference type="OrthoDB" id="48571at2759"/>
<dbReference type="PANTHER" id="PTHR28520:SF2">
    <property type="entry name" value="MITOTIC-SPINDLE ORGANIZING PROTEIN 1"/>
    <property type="match status" value="1"/>
</dbReference>
<evidence type="ECO:0000256" key="2">
    <source>
        <dbReference type="ARBA" id="ARBA00004317"/>
    </source>
</evidence>
<evidence type="ECO:0000256" key="4">
    <source>
        <dbReference type="ARBA" id="ARBA00011378"/>
    </source>
</evidence>
<dbReference type="GO" id="GO:0000931">
    <property type="term" value="C:gamma-tubulin ring complex"/>
    <property type="evidence" value="ECO:0007669"/>
    <property type="project" value="InterPro"/>
</dbReference>
<dbReference type="EMBL" id="ML996580">
    <property type="protein sequence ID" value="KAF2754537.1"/>
    <property type="molecule type" value="Genomic_DNA"/>
</dbReference>
<dbReference type="GeneID" id="54488569"/>
<organism evidence="9 10">
    <name type="scientific">Pseudovirgaria hyperparasitica</name>
    <dbReference type="NCBI Taxonomy" id="470096"/>
    <lineage>
        <taxon>Eukaryota</taxon>
        <taxon>Fungi</taxon>
        <taxon>Dikarya</taxon>
        <taxon>Ascomycota</taxon>
        <taxon>Pezizomycotina</taxon>
        <taxon>Dothideomycetes</taxon>
        <taxon>Dothideomycetes incertae sedis</taxon>
        <taxon>Acrospermales</taxon>
        <taxon>Acrospermaceae</taxon>
        <taxon>Pseudovirgaria</taxon>
    </lineage>
</organism>
<comment type="subunit">
    <text evidence="4">Part of the gamma-tubulin complex.</text>
</comment>
<evidence type="ECO:0000256" key="3">
    <source>
        <dbReference type="ARBA" id="ARBA00011015"/>
    </source>
</evidence>
<comment type="function">
    <text evidence="1">Required for gamma-tubulin complex recruitment to the microtubule organizing center (MTOC).</text>
</comment>
<dbReference type="Proteomes" id="UP000799437">
    <property type="component" value="Unassembled WGS sequence"/>
</dbReference>
<reference evidence="9" key="1">
    <citation type="journal article" date="2020" name="Stud. Mycol.">
        <title>101 Dothideomycetes genomes: a test case for predicting lifestyles and emergence of pathogens.</title>
        <authorList>
            <person name="Haridas S."/>
            <person name="Albert R."/>
            <person name="Binder M."/>
            <person name="Bloem J."/>
            <person name="Labutti K."/>
            <person name="Salamov A."/>
            <person name="Andreopoulos B."/>
            <person name="Baker S."/>
            <person name="Barry K."/>
            <person name="Bills G."/>
            <person name="Bluhm B."/>
            <person name="Cannon C."/>
            <person name="Castanera R."/>
            <person name="Culley D."/>
            <person name="Daum C."/>
            <person name="Ezra D."/>
            <person name="Gonzalez J."/>
            <person name="Henrissat B."/>
            <person name="Kuo A."/>
            <person name="Liang C."/>
            <person name="Lipzen A."/>
            <person name="Lutzoni F."/>
            <person name="Magnuson J."/>
            <person name="Mondo S."/>
            <person name="Nolan M."/>
            <person name="Ohm R."/>
            <person name="Pangilinan J."/>
            <person name="Park H.-J."/>
            <person name="Ramirez L."/>
            <person name="Alfaro M."/>
            <person name="Sun H."/>
            <person name="Tritt A."/>
            <person name="Yoshinaga Y."/>
            <person name="Zwiers L.-H."/>
            <person name="Turgeon B."/>
            <person name="Goodwin S."/>
            <person name="Spatafora J."/>
            <person name="Crous P."/>
            <person name="Grigoriev I."/>
        </authorList>
    </citation>
    <scope>NUCLEOTIDE SEQUENCE</scope>
    <source>
        <strain evidence="9">CBS 121739</strain>
    </source>
</reference>
<keyword evidence="7" id="KW-0206">Cytoskeleton</keyword>
<dbReference type="GO" id="GO:0051415">
    <property type="term" value="P:microtubule nucleation by interphase microtubule organizing center"/>
    <property type="evidence" value="ECO:0007669"/>
    <property type="project" value="TreeGrafter"/>
</dbReference>
<accession>A0A6A6VYZ6</accession>
<evidence type="ECO:0000256" key="8">
    <source>
        <dbReference type="ARBA" id="ARBA00029810"/>
    </source>
</evidence>
<dbReference type="GO" id="GO:0031021">
    <property type="term" value="C:interphase microtubule organizing center"/>
    <property type="evidence" value="ECO:0007669"/>
    <property type="project" value="TreeGrafter"/>
</dbReference>
<name>A0A6A6VYZ6_9PEZI</name>
<evidence type="ECO:0000256" key="5">
    <source>
        <dbReference type="ARBA" id="ARBA00016992"/>
    </source>
</evidence>
<dbReference type="GO" id="GO:0090307">
    <property type="term" value="P:mitotic spindle assembly"/>
    <property type="evidence" value="ECO:0007669"/>
    <property type="project" value="TreeGrafter"/>
</dbReference>
<gene>
    <name evidence="9" type="ORF">EJ05DRAFT_504072</name>
</gene>
<protein>
    <recommendedName>
        <fullName evidence="5">Mitotic-spindle organizing protein 1</fullName>
    </recommendedName>
    <alternativeName>
        <fullName evidence="8">Mitotic-spindle organizing protein associated with a ring of gamma-tubulin 1</fullName>
    </alternativeName>
</protein>
<dbReference type="GO" id="GO:0044732">
    <property type="term" value="C:mitotic spindle pole body"/>
    <property type="evidence" value="ECO:0007669"/>
    <property type="project" value="TreeGrafter"/>
</dbReference>
<dbReference type="GO" id="GO:0033566">
    <property type="term" value="P:gamma-tubulin complex localization"/>
    <property type="evidence" value="ECO:0007669"/>
    <property type="project" value="InterPro"/>
</dbReference>
<evidence type="ECO:0000256" key="7">
    <source>
        <dbReference type="ARBA" id="ARBA00023212"/>
    </source>
</evidence>
<dbReference type="GO" id="GO:0005819">
    <property type="term" value="C:spindle"/>
    <property type="evidence" value="ECO:0007669"/>
    <property type="project" value="TreeGrafter"/>
</dbReference>
<evidence type="ECO:0000313" key="10">
    <source>
        <dbReference type="Proteomes" id="UP000799437"/>
    </source>
</evidence>
<dbReference type="AlphaFoldDB" id="A0A6A6VYZ6"/>
<proteinExistence type="inferred from homology"/>
<dbReference type="PANTHER" id="PTHR28520">
    <property type="entry name" value="MITOTIC-SPINDLE ORGANIZING PROTEIN 1"/>
    <property type="match status" value="1"/>
</dbReference>
<evidence type="ECO:0000256" key="6">
    <source>
        <dbReference type="ARBA" id="ARBA00022490"/>
    </source>
</evidence>
<dbReference type="Pfam" id="PF12554">
    <property type="entry name" value="MOZART1"/>
    <property type="match status" value="1"/>
</dbReference>